<proteinExistence type="predicted"/>
<keyword evidence="1" id="KW-1133">Transmembrane helix</keyword>
<accession>A0A0H5QQ23</accession>
<evidence type="ECO:0000313" key="2">
    <source>
        <dbReference type="EMBL" id="CRZ03722.1"/>
    </source>
</evidence>
<feature type="transmembrane region" description="Helical" evidence="1">
    <location>
        <begin position="82"/>
        <end position="102"/>
    </location>
</feature>
<sequence length="110" mass="12944">MELVTPNWPRQNWDSASIVEFHQQCDRNPPVEEWIKIHQFHPFFYHFSVSGNPGRIRISPWFFHATNSIAAAQHQNTGMPNFMKISLLALYLVFFPCATRFIQKLTLNHC</sequence>
<organism evidence="2">
    <name type="scientific">Spongospora subterranea</name>
    <dbReference type="NCBI Taxonomy" id="70186"/>
    <lineage>
        <taxon>Eukaryota</taxon>
        <taxon>Sar</taxon>
        <taxon>Rhizaria</taxon>
        <taxon>Endomyxa</taxon>
        <taxon>Phytomyxea</taxon>
        <taxon>Plasmodiophorida</taxon>
        <taxon>Plasmodiophoridae</taxon>
        <taxon>Spongospora</taxon>
    </lineage>
</organism>
<dbReference type="AlphaFoldDB" id="A0A0H5QQ23"/>
<dbReference type="EMBL" id="HACM01003280">
    <property type="protein sequence ID" value="CRZ03722.1"/>
    <property type="molecule type" value="Transcribed_RNA"/>
</dbReference>
<evidence type="ECO:0000256" key="1">
    <source>
        <dbReference type="SAM" id="Phobius"/>
    </source>
</evidence>
<keyword evidence="1" id="KW-0812">Transmembrane</keyword>
<keyword evidence="1" id="KW-0472">Membrane</keyword>
<name>A0A0H5QQ23_9EUKA</name>
<protein>
    <submittedName>
        <fullName evidence="2">Uncharacterized protein</fullName>
    </submittedName>
</protein>
<reference evidence="2" key="1">
    <citation type="submission" date="2015-04" db="EMBL/GenBank/DDBJ databases">
        <title>The genome sequence of the plant pathogenic Rhizarian Plasmodiophora brassicae reveals insights in its biotrophic life cycle and the origin of chitin synthesis.</title>
        <authorList>
            <person name="Schwelm A."/>
            <person name="Fogelqvist J."/>
            <person name="Knaust A."/>
            <person name="Julke S."/>
            <person name="Lilja T."/>
            <person name="Dhandapani V."/>
            <person name="Bonilla-Rosso G."/>
            <person name="Karlsson M."/>
            <person name="Shevchenko A."/>
            <person name="Choi S.R."/>
            <person name="Kim H.G."/>
            <person name="Park J.Y."/>
            <person name="Lim Y.P."/>
            <person name="Ludwig-Muller J."/>
            <person name="Dixelius C."/>
        </authorList>
    </citation>
    <scope>NUCLEOTIDE SEQUENCE</scope>
    <source>
        <tissue evidence="2">Potato root galls</tissue>
    </source>
</reference>